<dbReference type="Proteomes" id="UP001066276">
    <property type="component" value="Chromosome 3_2"/>
</dbReference>
<accession>A0AAV7U276</accession>
<organism evidence="1 2">
    <name type="scientific">Pleurodeles waltl</name>
    <name type="common">Iberian ribbed newt</name>
    <dbReference type="NCBI Taxonomy" id="8319"/>
    <lineage>
        <taxon>Eukaryota</taxon>
        <taxon>Metazoa</taxon>
        <taxon>Chordata</taxon>
        <taxon>Craniata</taxon>
        <taxon>Vertebrata</taxon>
        <taxon>Euteleostomi</taxon>
        <taxon>Amphibia</taxon>
        <taxon>Batrachia</taxon>
        <taxon>Caudata</taxon>
        <taxon>Salamandroidea</taxon>
        <taxon>Salamandridae</taxon>
        <taxon>Pleurodelinae</taxon>
        <taxon>Pleurodeles</taxon>
    </lineage>
</organism>
<proteinExistence type="predicted"/>
<comment type="caution">
    <text evidence="1">The sequence shown here is derived from an EMBL/GenBank/DDBJ whole genome shotgun (WGS) entry which is preliminary data.</text>
</comment>
<sequence>MPSGLEFPLKAAEPTGPYRQDQRELCVLYAKSVRDELTAATAPDIRTGATVAHCPIAKAGLQQRPDLHLFWPRPSYAARERLRDEVTVTSQALLWRSLLSAVLTIP</sequence>
<protein>
    <submittedName>
        <fullName evidence="1">Uncharacterized protein</fullName>
    </submittedName>
</protein>
<keyword evidence="2" id="KW-1185">Reference proteome</keyword>
<dbReference type="AlphaFoldDB" id="A0AAV7U276"/>
<reference evidence="1" key="1">
    <citation type="journal article" date="2022" name="bioRxiv">
        <title>Sequencing and chromosome-scale assembly of the giantPleurodeles waltlgenome.</title>
        <authorList>
            <person name="Brown T."/>
            <person name="Elewa A."/>
            <person name="Iarovenko S."/>
            <person name="Subramanian E."/>
            <person name="Araus A.J."/>
            <person name="Petzold A."/>
            <person name="Susuki M."/>
            <person name="Suzuki K.-i.T."/>
            <person name="Hayashi T."/>
            <person name="Toyoda A."/>
            <person name="Oliveira C."/>
            <person name="Osipova E."/>
            <person name="Leigh N.D."/>
            <person name="Simon A."/>
            <person name="Yun M.H."/>
        </authorList>
    </citation>
    <scope>NUCLEOTIDE SEQUENCE</scope>
    <source>
        <strain evidence="1">20211129_DDA</strain>
        <tissue evidence="1">Liver</tissue>
    </source>
</reference>
<evidence type="ECO:0000313" key="1">
    <source>
        <dbReference type="EMBL" id="KAJ1182967.1"/>
    </source>
</evidence>
<dbReference type="EMBL" id="JANPWB010000006">
    <property type="protein sequence ID" value="KAJ1182967.1"/>
    <property type="molecule type" value="Genomic_DNA"/>
</dbReference>
<name>A0AAV7U276_PLEWA</name>
<evidence type="ECO:0000313" key="2">
    <source>
        <dbReference type="Proteomes" id="UP001066276"/>
    </source>
</evidence>
<gene>
    <name evidence="1" type="ORF">NDU88_008141</name>
</gene>